<feature type="non-terminal residue" evidence="1">
    <location>
        <position position="126"/>
    </location>
</feature>
<feature type="non-terminal residue" evidence="1">
    <location>
        <position position="1"/>
    </location>
</feature>
<evidence type="ECO:0000313" key="1">
    <source>
        <dbReference type="EMBL" id="CAK0829765.1"/>
    </source>
</evidence>
<dbReference type="EMBL" id="CAUYUJ010010591">
    <property type="protein sequence ID" value="CAK0829765.1"/>
    <property type="molecule type" value="Genomic_DNA"/>
</dbReference>
<comment type="caution">
    <text evidence="1">The sequence shown here is derived from an EMBL/GenBank/DDBJ whole genome shotgun (WGS) entry which is preliminary data.</text>
</comment>
<reference evidence="1" key="1">
    <citation type="submission" date="2023-10" db="EMBL/GenBank/DDBJ databases">
        <authorList>
            <person name="Chen Y."/>
            <person name="Shah S."/>
            <person name="Dougan E. K."/>
            <person name="Thang M."/>
            <person name="Chan C."/>
        </authorList>
    </citation>
    <scope>NUCLEOTIDE SEQUENCE [LARGE SCALE GENOMIC DNA]</scope>
</reference>
<name>A0ABN9SCP1_9DINO</name>
<proteinExistence type="predicted"/>
<sequence length="126" mass="14250">ALKPDLLSWQLQLAKGAREGIEHGALVNQIRRWVHNGKGESRERKKWKPLAEAQRGHARFVADQFRAPVADRQVRWTRELKLNAVVHWVATDGAKAAELRGNFECNYVGLSSKGALLYFAQHGVIE</sequence>
<keyword evidence="2" id="KW-1185">Reference proteome</keyword>
<organism evidence="1 2">
    <name type="scientific">Prorocentrum cordatum</name>
    <dbReference type="NCBI Taxonomy" id="2364126"/>
    <lineage>
        <taxon>Eukaryota</taxon>
        <taxon>Sar</taxon>
        <taxon>Alveolata</taxon>
        <taxon>Dinophyceae</taxon>
        <taxon>Prorocentrales</taxon>
        <taxon>Prorocentraceae</taxon>
        <taxon>Prorocentrum</taxon>
    </lineage>
</organism>
<evidence type="ECO:0000313" key="2">
    <source>
        <dbReference type="Proteomes" id="UP001189429"/>
    </source>
</evidence>
<accession>A0ABN9SCP1</accession>
<dbReference type="Proteomes" id="UP001189429">
    <property type="component" value="Unassembled WGS sequence"/>
</dbReference>
<gene>
    <name evidence="1" type="ORF">PCOR1329_LOCUS28597</name>
</gene>
<protein>
    <submittedName>
        <fullName evidence="1">Uncharacterized protein</fullName>
    </submittedName>
</protein>